<dbReference type="PANTHER" id="PTHR47707:SF1">
    <property type="entry name" value="NUDIX HYDROLASE FAMILY PROTEIN"/>
    <property type="match status" value="1"/>
</dbReference>
<dbReference type="GO" id="GO:0035539">
    <property type="term" value="F:8-oxo-7,8-dihydrodeoxyguanosine triphosphate pyrophosphatase activity"/>
    <property type="evidence" value="ECO:0007669"/>
    <property type="project" value="UniProtKB-EC"/>
</dbReference>
<keyword evidence="4" id="KW-0235">DNA replication</keyword>
<sequence length="130" mass="14571">MKKTVKVVAAVCINEQGNVLCALRSPEMALPNLWEFAGGKIEKGETPEESLIREIQEELDCTVEVHELIEDVVHEYPNVIVNLLTYKTVIIEGTPTAKEHAELKWVPLQELRSLEWAPADIPTIDKLVNG</sequence>
<feature type="domain" description="Nudix hydrolase" evidence="12">
    <location>
        <begin position="3"/>
        <end position="128"/>
    </location>
</feature>
<dbReference type="GO" id="GO:0044716">
    <property type="term" value="F:8-oxo-GDP phosphatase activity"/>
    <property type="evidence" value="ECO:0007669"/>
    <property type="project" value="TreeGrafter"/>
</dbReference>
<accession>A0A6I1FG35</accession>
<keyword evidence="9" id="KW-0234">DNA repair</keyword>
<dbReference type="GO" id="GO:0044715">
    <property type="term" value="F:8-oxo-dGDP phosphatase activity"/>
    <property type="evidence" value="ECO:0007669"/>
    <property type="project" value="TreeGrafter"/>
</dbReference>
<keyword evidence="6" id="KW-0227">DNA damage</keyword>
<evidence type="ECO:0000256" key="11">
    <source>
        <dbReference type="ARBA" id="ARBA00038905"/>
    </source>
</evidence>
<evidence type="ECO:0000256" key="4">
    <source>
        <dbReference type="ARBA" id="ARBA00022705"/>
    </source>
</evidence>
<dbReference type="GO" id="GO:0006281">
    <property type="term" value="P:DNA repair"/>
    <property type="evidence" value="ECO:0007669"/>
    <property type="project" value="UniProtKB-KW"/>
</dbReference>
<evidence type="ECO:0000256" key="7">
    <source>
        <dbReference type="ARBA" id="ARBA00022801"/>
    </source>
</evidence>
<reference evidence="13 14" key="1">
    <citation type="submission" date="2019-10" db="EMBL/GenBank/DDBJ databases">
        <title>Bacillus aerolatum sp. nov., isolated from bioaerosol of sport playgrounds.</title>
        <authorList>
            <person name="Chen P."/>
            <person name="Zhang G."/>
        </authorList>
    </citation>
    <scope>NUCLEOTIDE SEQUENCE [LARGE SCALE GENOMIC DNA]</scope>
    <source>
        <strain evidence="13 14">CX253</strain>
    </source>
</reference>
<evidence type="ECO:0000256" key="9">
    <source>
        <dbReference type="ARBA" id="ARBA00023204"/>
    </source>
</evidence>
<comment type="caution">
    <text evidence="13">The sequence shown here is derived from an EMBL/GenBank/DDBJ whole genome shotgun (WGS) entry which is preliminary data.</text>
</comment>
<dbReference type="InterPro" id="IPR047127">
    <property type="entry name" value="MutT-like"/>
</dbReference>
<gene>
    <name evidence="13" type="ORF">F9802_08750</name>
</gene>
<evidence type="ECO:0000256" key="8">
    <source>
        <dbReference type="ARBA" id="ARBA00022842"/>
    </source>
</evidence>
<evidence type="ECO:0000256" key="1">
    <source>
        <dbReference type="ARBA" id="ARBA00001946"/>
    </source>
</evidence>
<dbReference type="GO" id="GO:0008413">
    <property type="term" value="F:8-oxo-7,8-dihydroguanosine triphosphate pyrophosphatase activity"/>
    <property type="evidence" value="ECO:0007669"/>
    <property type="project" value="TreeGrafter"/>
</dbReference>
<evidence type="ECO:0000256" key="3">
    <source>
        <dbReference type="ARBA" id="ARBA00022457"/>
    </source>
</evidence>
<comment type="cofactor">
    <cofactor evidence="1">
        <name>Mg(2+)</name>
        <dbReference type="ChEBI" id="CHEBI:18420"/>
    </cofactor>
</comment>
<evidence type="ECO:0000256" key="5">
    <source>
        <dbReference type="ARBA" id="ARBA00022723"/>
    </source>
</evidence>
<keyword evidence="3" id="KW-0515">Mutator protein</keyword>
<name>A0A6I1FG35_9BACI</name>
<dbReference type="GO" id="GO:0046872">
    <property type="term" value="F:metal ion binding"/>
    <property type="evidence" value="ECO:0007669"/>
    <property type="project" value="UniProtKB-KW"/>
</dbReference>
<organism evidence="13 14">
    <name type="scientific">Bacillus aerolatus</name>
    <dbReference type="NCBI Taxonomy" id="2653354"/>
    <lineage>
        <taxon>Bacteria</taxon>
        <taxon>Bacillati</taxon>
        <taxon>Bacillota</taxon>
        <taxon>Bacilli</taxon>
        <taxon>Bacillales</taxon>
        <taxon>Bacillaceae</taxon>
        <taxon>Bacillus</taxon>
    </lineage>
</organism>
<dbReference type="AlphaFoldDB" id="A0A6I1FG35"/>
<dbReference type="PRINTS" id="PR00502">
    <property type="entry name" value="NUDIXFAMILY"/>
</dbReference>
<dbReference type="InterPro" id="IPR015797">
    <property type="entry name" value="NUDIX_hydrolase-like_dom_sf"/>
</dbReference>
<dbReference type="PROSITE" id="PS51462">
    <property type="entry name" value="NUDIX"/>
    <property type="match status" value="1"/>
</dbReference>
<dbReference type="Proteomes" id="UP000429595">
    <property type="component" value="Unassembled WGS sequence"/>
</dbReference>
<keyword evidence="5" id="KW-0479">Metal-binding</keyword>
<proteinExistence type="inferred from homology"/>
<evidence type="ECO:0000313" key="14">
    <source>
        <dbReference type="Proteomes" id="UP000429595"/>
    </source>
</evidence>
<dbReference type="Gene3D" id="3.90.79.10">
    <property type="entry name" value="Nucleoside Triphosphate Pyrophosphohydrolase"/>
    <property type="match status" value="1"/>
</dbReference>
<dbReference type="EC" id="3.6.1.55" evidence="11"/>
<evidence type="ECO:0000256" key="2">
    <source>
        <dbReference type="ARBA" id="ARBA00005582"/>
    </source>
</evidence>
<dbReference type="EMBL" id="WEIO01000004">
    <property type="protein sequence ID" value="KAB7707090.1"/>
    <property type="molecule type" value="Genomic_DNA"/>
</dbReference>
<dbReference type="GO" id="GO:0006260">
    <property type="term" value="P:DNA replication"/>
    <property type="evidence" value="ECO:0007669"/>
    <property type="project" value="UniProtKB-KW"/>
</dbReference>
<keyword evidence="14" id="KW-1185">Reference proteome</keyword>
<keyword evidence="7" id="KW-0378">Hydrolase</keyword>
<evidence type="ECO:0000256" key="10">
    <source>
        <dbReference type="ARBA" id="ARBA00035861"/>
    </source>
</evidence>
<dbReference type="Pfam" id="PF00293">
    <property type="entry name" value="NUDIX"/>
    <property type="match status" value="1"/>
</dbReference>
<evidence type="ECO:0000313" key="13">
    <source>
        <dbReference type="EMBL" id="KAB7707090.1"/>
    </source>
</evidence>
<protein>
    <recommendedName>
        <fullName evidence="11">8-oxo-dGTP diphosphatase</fullName>
        <ecNumber evidence="11">3.6.1.55</ecNumber>
    </recommendedName>
</protein>
<dbReference type="PANTHER" id="PTHR47707">
    <property type="entry name" value="8-OXO-DGTP DIPHOSPHATASE"/>
    <property type="match status" value="1"/>
</dbReference>
<evidence type="ECO:0000259" key="12">
    <source>
        <dbReference type="PROSITE" id="PS51462"/>
    </source>
</evidence>
<comment type="catalytic activity">
    <reaction evidence="10">
        <text>8-oxo-dGTP + H2O = 8-oxo-dGMP + diphosphate + H(+)</text>
        <dbReference type="Rhea" id="RHEA:31575"/>
        <dbReference type="ChEBI" id="CHEBI:15377"/>
        <dbReference type="ChEBI" id="CHEBI:15378"/>
        <dbReference type="ChEBI" id="CHEBI:33019"/>
        <dbReference type="ChEBI" id="CHEBI:63224"/>
        <dbReference type="ChEBI" id="CHEBI:77896"/>
        <dbReference type="EC" id="3.6.1.55"/>
    </reaction>
</comment>
<evidence type="ECO:0000256" key="6">
    <source>
        <dbReference type="ARBA" id="ARBA00022763"/>
    </source>
</evidence>
<dbReference type="SUPFAM" id="SSF55811">
    <property type="entry name" value="Nudix"/>
    <property type="match status" value="1"/>
</dbReference>
<dbReference type="RefSeq" id="WP_152151004.1">
    <property type="nucleotide sequence ID" value="NZ_WEIO01000004.1"/>
</dbReference>
<dbReference type="CDD" id="cd03425">
    <property type="entry name" value="NUDIX_MutT_NudA_like"/>
    <property type="match status" value="1"/>
</dbReference>
<dbReference type="InterPro" id="IPR000086">
    <property type="entry name" value="NUDIX_hydrolase_dom"/>
</dbReference>
<keyword evidence="8" id="KW-0460">Magnesium</keyword>
<dbReference type="InterPro" id="IPR020476">
    <property type="entry name" value="Nudix_hydrolase"/>
</dbReference>
<comment type="similarity">
    <text evidence="2">Belongs to the Nudix hydrolase family.</text>
</comment>